<name>A0A9D6V620_9BACT</name>
<comment type="caution">
    <text evidence="1">The sequence shown here is derived from an EMBL/GenBank/DDBJ whole genome shotgun (WGS) entry which is preliminary data.</text>
</comment>
<evidence type="ECO:0000313" key="1">
    <source>
        <dbReference type="EMBL" id="MBI5249742.1"/>
    </source>
</evidence>
<accession>A0A9D6V620</accession>
<dbReference type="Gene3D" id="2.20.28.10">
    <property type="match status" value="1"/>
</dbReference>
<dbReference type="SUPFAM" id="SSF57802">
    <property type="entry name" value="Rubredoxin-like"/>
    <property type="match status" value="1"/>
</dbReference>
<dbReference type="AlphaFoldDB" id="A0A9D6V620"/>
<sequence length="56" mass="6355">MDKNTWKCEKCGYTFESEATKPMPETCPSCKEKCEFLNVTCYVPECGLKGQDPRLG</sequence>
<evidence type="ECO:0000313" key="2">
    <source>
        <dbReference type="Proteomes" id="UP000807825"/>
    </source>
</evidence>
<dbReference type="EMBL" id="JACRDE010000261">
    <property type="protein sequence ID" value="MBI5249742.1"/>
    <property type="molecule type" value="Genomic_DNA"/>
</dbReference>
<organism evidence="1 2">
    <name type="scientific">Desulfomonile tiedjei</name>
    <dbReference type="NCBI Taxonomy" id="2358"/>
    <lineage>
        <taxon>Bacteria</taxon>
        <taxon>Pseudomonadati</taxon>
        <taxon>Thermodesulfobacteriota</taxon>
        <taxon>Desulfomonilia</taxon>
        <taxon>Desulfomonilales</taxon>
        <taxon>Desulfomonilaceae</taxon>
        <taxon>Desulfomonile</taxon>
    </lineage>
</organism>
<protein>
    <recommendedName>
        <fullName evidence="3">Rubredoxin</fullName>
    </recommendedName>
</protein>
<reference evidence="1" key="1">
    <citation type="submission" date="2020-07" db="EMBL/GenBank/DDBJ databases">
        <title>Huge and variable diversity of episymbiotic CPR bacteria and DPANN archaea in groundwater ecosystems.</title>
        <authorList>
            <person name="He C.Y."/>
            <person name="Keren R."/>
            <person name="Whittaker M."/>
            <person name="Farag I.F."/>
            <person name="Doudna J."/>
            <person name="Cate J.H.D."/>
            <person name="Banfield J.F."/>
        </authorList>
    </citation>
    <scope>NUCLEOTIDE SEQUENCE</scope>
    <source>
        <strain evidence="1">NC_groundwater_1664_Pr3_B-0.1um_52_9</strain>
    </source>
</reference>
<proteinExistence type="predicted"/>
<dbReference type="Proteomes" id="UP000807825">
    <property type="component" value="Unassembled WGS sequence"/>
</dbReference>
<evidence type="ECO:0008006" key="3">
    <source>
        <dbReference type="Google" id="ProtNLM"/>
    </source>
</evidence>
<gene>
    <name evidence="1" type="ORF">HY912_09620</name>
</gene>